<dbReference type="AlphaFoldDB" id="A0A2X4VWF4"/>
<dbReference type="InterPro" id="IPR053162">
    <property type="entry name" value="DnaD"/>
</dbReference>
<dbReference type="Proteomes" id="UP000249134">
    <property type="component" value="Chromosome 1"/>
</dbReference>
<dbReference type="EMBL" id="LS483476">
    <property type="protein sequence ID" value="SQI56607.1"/>
    <property type="molecule type" value="Genomic_DNA"/>
</dbReference>
<evidence type="ECO:0000256" key="1">
    <source>
        <dbReference type="ARBA" id="ARBA00093462"/>
    </source>
</evidence>
<accession>A0A2X4VWF4</accession>
<gene>
    <name evidence="4" type="primary">dnaD</name>
    <name evidence="4" type="ORF">NCTC4824_01973</name>
</gene>
<dbReference type="InterPro" id="IPR034829">
    <property type="entry name" value="DnaD-like_sf"/>
</dbReference>
<dbReference type="InterPro" id="IPR036388">
    <property type="entry name" value="WH-like_DNA-bd_sf"/>
</dbReference>
<dbReference type="Gene3D" id="1.10.10.630">
    <property type="entry name" value="DnaD domain-like"/>
    <property type="match status" value="1"/>
</dbReference>
<dbReference type="InterPro" id="IPR006343">
    <property type="entry name" value="DnaB/C_C"/>
</dbReference>
<evidence type="ECO:0000313" key="5">
    <source>
        <dbReference type="Proteomes" id="UP000249134"/>
    </source>
</evidence>
<dbReference type="Pfam" id="PF21984">
    <property type="entry name" value="DnaD_N"/>
    <property type="match status" value="1"/>
</dbReference>
<proteinExistence type="inferred from homology"/>
<dbReference type="PANTHER" id="PTHR37293:SF6">
    <property type="entry name" value="DNA REPLICATION PROTEIN DNAD"/>
    <property type="match status" value="1"/>
</dbReference>
<dbReference type="Gene3D" id="1.10.10.10">
    <property type="entry name" value="Winged helix-like DNA-binding domain superfamily/Winged helix DNA-binding domain"/>
    <property type="match status" value="1"/>
</dbReference>
<dbReference type="RefSeq" id="WP_066137861.1">
    <property type="nucleotide sequence ID" value="NZ_CBCSGM010000001.1"/>
</dbReference>
<evidence type="ECO:0000313" key="4">
    <source>
        <dbReference type="EMBL" id="SQI56607.1"/>
    </source>
</evidence>
<feature type="domain" description="DnaD N-terminal" evidence="3">
    <location>
        <begin position="17"/>
        <end position="116"/>
    </location>
</feature>
<dbReference type="InterPro" id="IPR036390">
    <property type="entry name" value="WH_DNA-bd_sf"/>
</dbReference>
<keyword evidence="5" id="KW-1185">Reference proteome</keyword>
<dbReference type="KEGG" id="blen:NCTC4824_01973"/>
<dbReference type="NCBIfam" id="TIGR01446">
    <property type="entry name" value="DnaD_dom"/>
    <property type="match status" value="1"/>
</dbReference>
<dbReference type="SUPFAM" id="SSF46785">
    <property type="entry name" value="Winged helix' DNA-binding domain"/>
    <property type="match status" value="1"/>
</dbReference>
<name>A0A2X4VWF4_LEDLE</name>
<feature type="domain" description="DnaB/C C-terminal" evidence="2">
    <location>
        <begin position="130"/>
        <end position="200"/>
    </location>
</feature>
<evidence type="ECO:0000259" key="2">
    <source>
        <dbReference type="Pfam" id="PF07261"/>
    </source>
</evidence>
<dbReference type="InterPro" id="IPR053843">
    <property type="entry name" value="DnaD_N"/>
</dbReference>
<dbReference type="STRING" id="1348624.GCA_001591545_01042"/>
<dbReference type="SUPFAM" id="SSF158499">
    <property type="entry name" value="DnaD domain-like"/>
    <property type="match status" value="1"/>
</dbReference>
<comment type="similarity">
    <text evidence="1">Belongs to the DnaB/DnaD family.</text>
</comment>
<evidence type="ECO:0000259" key="3">
    <source>
        <dbReference type="Pfam" id="PF21984"/>
    </source>
</evidence>
<protein>
    <submittedName>
        <fullName evidence="4">Primosome, DnaD subunit</fullName>
    </submittedName>
</protein>
<dbReference type="PANTHER" id="PTHR37293">
    <property type="entry name" value="PHAGE REPLICATION PROTEIN-RELATED"/>
    <property type="match status" value="1"/>
</dbReference>
<reference evidence="4 5" key="1">
    <citation type="submission" date="2018-06" db="EMBL/GenBank/DDBJ databases">
        <authorList>
            <consortium name="Pathogen Informatics"/>
            <person name="Doyle S."/>
        </authorList>
    </citation>
    <scope>NUCLEOTIDE SEQUENCE [LARGE SCALE GENOMIC DNA]</scope>
    <source>
        <strain evidence="4 5">NCTC4824</strain>
    </source>
</reference>
<organism evidence="4 5">
    <name type="scientific">Lederbergia lenta</name>
    <name type="common">Bacillus lentus</name>
    <dbReference type="NCBI Taxonomy" id="1467"/>
    <lineage>
        <taxon>Bacteria</taxon>
        <taxon>Bacillati</taxon>
        <taxon>Bacillota</taxon>
        <taxon>Bacilli</taxon>
        <taxon>Bacillales</taxon>
        <taxon>Bacillaceae</taxon>
        <taxon>Lederbergia</taxon>
    </lineage>
</organism>
<sequence length="231" mass="27083">MDKEIMVSWIEEGMIHVPNLLMNNYRQIGLDEKELVVLLHIFSFSEKGNKFPTPEEISERMTITSSECASILRKLMQLGMIKIEEGCSEEEIRFERYSLTPLWIRLAEEMIREKKQSNLEKVLTEEQDLFSIFEQEFGRPLTPIECESLGMWMDQDGQDPVMIKAALRESVMSGKLNFRYIDRILLEWKKNGVNTVEQARVQGLKFRQKSKQTNPPVQNSNSVPFFNWLEQ</sequence>
<dbReference type="Pfam" id="PF07261">
    <property type="entry name" value="DnaB_2"/>
    <property type="match status" value="1"/>
</dbReference>